<dbReference type="InterPro" id="IPR005841">
    <property type="entry name" value="Alpha-D-phosphohexomutase_SF"/>
</dbReference>
<dbReference type="Pfam" id="PF00408">
    <property type="entry name" value="PGM_PMM_IV"/>
    <property type="match status" value="1"/>
</dbReference>
<dbReference type="Proteomes" id="UP000320813">
    <property type="component" value="Unassembled WGS sequence"/>
</dbReference>
<evidence type="ECO:0000259" key="8">
    <source>
        <dbReference type="Pfam" id="PF00408"/>
    </source>
</evidence>
<feature type="domain" description="Alpha-D-phosphohexomutase alpha/beta/alpha" evidence="11">
    <location>
        <begin position="298"/>
        <end position="409"/>
    </location>
</feature>
<dbReference type="InterPro" id="IPR005844">
    <property type="entry name" value="A-D-PHexomutase_a/b/a-I"/>
</dbReference>
<reference evidence="12 13" key="1">
    <citation type="submission" date="2019-01" db="EMBL/GenBank/DDBJ databases">
        <title>Insights into ecological role of a new deltaproteobacterial order Candidatus Sinidesulfobacterales (Sva0485) by metagenomics and metatranscriptomics.</title>
        <authorList>
            <person name="Tan S."/>
            <person name="Liu J."/>
            <person name="Fang Y."/>
            <person name="Hedlund B.P."/>
            <person name="Lian Z.H."/>
            <person name="Huang L.Y."/>
            <person name="Li J.T."/>
            <person name="Huang L.N."/>
            <person name="Li W.J."/>
            <person name="Jiang H.C."/>
            <person name="Dong H.L."/>
            <person name="Shu W.S."/>
        </authorList>
    </citation>
    <scope>NUCLEOTIDE SEQUENCE [LARGE SCALE GENOMIC DNA]</scope>
    <source>
        <strain evidence="12">AP3</strain>
    </source>
</reference>
<protein>
    <submittedName>
        <fullName evidence="12">Phosphoglucomutase/phosphomannomutase family protein</fullName>
    </submittedName>
</protein>
<dbReference type="AlphaFoldDB" id="A0A519BE14"/>
<keyword evidence="4 7" id="KW-0479">Metal-binding</keyword>
<evidence type="ECO:0000259" key="10">
    <source>
        <dbReference type="Pfam" id="PF02879"/>
    </source>
</evidence>
<dbReference type="EMBL" id="SGBD01000001">
    <property type="protein sequence ID" value="RZD15506.1"/>
    <property type="molecule type" value="Genomic_DNA"/>
</dbReference>
<evidence type="ECO:0000256" key="6">
    <source>
        <dbReference type="ARBA" id="ARBA00023235"/>
    </source>
</evidence>
<comment type="cofactor">
    <cofactor evidence="1">
        <name>Mg(2+)</name>
        <dbReference type="ChEBI" id="CHEBI:18420"/>
    </cofactor>
</comment>
<dbReference type="GO" id="GO:0005975">
    <property type="term" value="P:carbohydrate metabolic process"/>
    <property type="evidence" value="ECO:0007669"/>
    <property type="project" value="InterPro"/>
</dbReference>
<keyword evidence="5 7" id="KW-0460">Magnesium</keyword>
<keyword evidence="6" id="KW-0413">Isomerase</keyword>
<dbReference type="PROSITE" id="PS00710">
    <property type="entry name" value="PGM_PMM"/>
    <property type="match status" value="1"/>
</dbReference>
<evidence type="ECO:0000259" key="9">
    <source>
        <dbReference type="Pfam" id="PF02878"/>
    </source>
</evidence>
<evidence type="ECO:0000256" key="4">
    <source>
        <dbReference type="ARBA" id="ARBA00022723"/>
    </source>
</evidence>
<feature type="domain" description="Alpha-D-phosphohexomutase C-terminal" evidence="8">
    <location>
        <begin position="417"/>
        <end position="491"/>
    </location>
</feature>
<dbReference type="InterPro" id="IPR016055">
    <property type="entry name" value="A-D-PHexomutase_a/b/a-I/II/III"/>
</dbReference>
<dbReference type="InterPro" id="IPR005843">
    <property type="entry name" value="A-D-PHexomutase_C"/>
</dbReference>
<evidence type="ECO:0000256" key="1">
    <source>
        <dbReference type="ARBA" id="ARBA00001946"/>
    </source>
</evidence>
<proteinExistence type="inferred from homology"/>
<dbReference type="InterPro" id="IPR005846">
    <property type="entry name" value="A-D-PHexomutase_a/b/a-III"/>
</dbReference>
<evidence type="ECO:0000256" key="5">
    <source>
        <dbReference type="ARBA" id="ARBA00022842"/>
    </source>
</evidence>
<dbReference type="GO" id="GO:0000287">
    <property type="term" value="F:magnesium ion binding"/>
    <property type="evidence" value="ECO:0007669"/>
    <property type="project" value="InterPro"/>
</dbReference>
<comment type="caution">
    <text evidence="12">The sequence shown here is derived from an EMBL/GenBank/DDBJ whole genome shotgun (WGS) entry which is preliminary data.</text>
</comment>
<sequence length="500" mass="55562">MKEISALCHSKESPWIEFGTSGYRGRIADDFTFDAVKIVSQAICDFLTEKYGGSFPSKKIIIGYDTRFLSEEFAKLSSCVFCANGFSVIFANTFTPTPVIAIKILKEKALGAINITASHNPYNYNGIKFSPDWGGPALPEDTEIITRKSNELLKLPEYKFMDIDDAKNRGLLVEADFISDYADLIKTKLDLKLISKNNKNIFPFITSLHGTGQGIIGNVLKEAGFEFEEIDKERDAFFLPGMAPDPSAKNLRGLGKLIKDYNKNAAGNKPGKLALGLATDGDADRYGILDEDGELVEPNIIFPLLYNYYIEGKGIKGDVARSVATTALVDRVAKYYGFKVIETPVGFKYLGKLISEGKAVMAGEESSGLTVMGHTPDKDGIYTCLLVLEMLSYYMKPLKLLVKALLEKFGPIYSKRINVPVDKEKFKAEIDEKMENFPSVYEGKKVTGKNTADGYKIFFDDDSWLLARLSGTEDLMRIYGESDTAENLNTLINSFQEYLI</sequence>
<evidence type="ECO:0000256" key="3">
    <source>
        <dbReference type="ARBA" id="ARBA00022553"/>
    </source>
</evidence>
<evidence type="ECO:0000313" key="13">
    <source>
        <dbReference type="Proteomes" id="UP000320813"/>
    </source>
</evidence>
<comment type="similarity">
    <text evidence="2 7">Belongs to the phosphohexose mutase family.</text>
</comment>
<name>A0A519BE14_9DELT</name>
<dbReference type="InterPro" id="IPR005845">
    <property type="entry name" value="A-D-PHexomutase_a/b/a-II"/>
</dbReference>
<dbReference type="Pfam" id="PF02878">
    <property type="entry name" value="PGM_PMM_I"/>
    <property type="match status" value="1"/>
</dbReference>
<dbReference type="PANTHER" id="PTHR45745:SF1">
    <property type="entry name" value="PHOSPHOGLUCOMUTASE 2B-RELATED"/>
    <property type="match status" value="1"/>
</dbReference>
<dbReference type="GO" id="GO:0008973">
    <property type="term" value="F:phosphopentomutase activity"/>
    <property type="evidence" value="ECO:0007669"/>
    <property type="project" value="TreeGrafter"/>
</dbReference>
<feature type="domain" description="Alpha-D-phosphohexomutase alpha/beta/alpha" evidence="10">
    <location>
        <begin position="180"/>
        <end position="293"/>
    </location>
</feature>
<dbReference type="Pfam" id="PF02880">
    <property type="entry name" value="PGM_PMM_III"/>
    <property type="match status" value="1"/>
</dbReference>
<dbReference type="Pfam" id="PF02879">
    <property type="entry name" value="PGM_PMM_II"/>
    <property type="match status" value="1"/>
</dbReference>
<dbReference type="InterPro" id="IPR016066">
    <property type="entry name" value="A-D-PHexomutase_CS"/>
</dbReference>
<evidence type="ECO:0000313" key="12">
    <source>
        <dbReference type="EMBL" id="RZD15506.1"/>
    </source>
</evidence>
<gene>
    <name evidence="12" type="ORF">EVJ47_04335</name>
</gene>
<feature type="domain" description="Alpha-D-phosphohexomutase alpha/beta/alpha" evidence="9">
    <location>
        <begin position="17"/>
        <end position="151"/>
    </location>
</feature>
<dbReference type="PANTHER" id="PTHR45745">
    <property type="entry name" value="PHOSPHOMANNOMUTASE 45A"/>
    <property type="match status" value="1"/>
</dbReference>
<organism evidence="12 13">
    <name type="scientific">Candidatus Acidulodesulfobacterium ferriphilum</name>
    <dbReference type="NCBI Taxonomy" id="2597223"/>
    <lineage>
        <taxon>Bacteria</taxon>
        <taxon>Deltaproteobacteria</taxon>
        <taxon>Candidatus Acidulodesulfobacterales</taxon>
        <taxon>Candidatus Acidulodesulfobacterium</taxon>
    </lineage>
</organism>
<dbReference type="InterPro" id="IPR036900">
    <property type="entry name" value="A-D-PHexomutase_C_sf"/>
</dbReference>
<dbReference type="PRINTS" id="PR00509">
    <property type="entry name" value="PGMPMM"/>
</dbReference>
<accession>A0A519BE14</accession>
<dbReference type="GO" id="GO:0006166">
    <property type="term" value="P:purine ribonucleoside salvage"/>
    <property type="evidence" value="ECO:0007669"/>
    <property type="project" value="TreeGrafter"/>
</dbReference>
<dbReference type="Gene3D" id="3.30.310.50">
    <property type="entry name" value="Alpha-D-phosphohexomutase, C-terminal domain"/>
    <property type="match status" value="1"/>
</dbReference>
<evidence type="ECO:0000256" key="2">
    <source>
        <dbReference type="ARBA" id="ARBA00010231"/>
    </source>
</evidence>
<dbReference type="SUPFAM" id="SSF53738">
    <property type="entry name" value="Phosphoglucomutase, first 3 domains"/>
    <property type="match status" value="3"/>
</dbReference>
<evidence type="ECO:0000256" key="7">
    <source>
        <dbReference type="RuleBase" id="RU004326"/>
    </source>
</evidence>
<keyword evidence="3" id="KW-0597">Phosphoprotein</keyword>
<evidence type="ECO:0000259" key="11">
    <source>
        <dbReference type="Pfam" id="PF02880"/>
    </source>
</evidence>
<dbReference type="SUPFAM" id="SSF55957">
    <property type="entry name" value="Phosphoglucomutase, C-terminal domain"/>
    <property type="match status" value="1"/>
</dbReference>
<dbReference type="Gene3D" id="3.40.120.10">
    <property type="entry name" value="Alpha-D-Glucose-1,6-Bisphosphate, subunit A, domain 3"/>
    <property type="match status" value="3"/>
</dbReference>